<keyword evidence="1" id="KW-0732">Signal</keyword>
<dbReference type="InterPro" id="IPR029052">
    <property type="entry name" value="Metallo-depent_PP-like"/>
</dbReference>
<dbReference type="Proteomes" id="UP000653730">
    <property type="component" value="Unassembled WGS sequence"/>
</dbReference>
<dbReference type="PROSITE" id="PS51318">
    <property type="entry name" value="TAT"/>
    <property type="match status" value="1"/>
</dbReference>
<evidence type="ECO:0000256" key="1">
    <source>
        <dbReference type="ARBA" id="ARBA00022729"/>
    </source>
</evidence>
<protein>
    <submittedName>
        <fullName evidence="3">Metallophosphoesterase</fullName>
    </submittedName>
</protein>
<dbReference type="Gene3D" id="3.60.21.10">
    <property type="match status" value="1"/>
</dbReference>
<dbReference type="InterPro" id="IPR006311">
    <property type="entry name" value="TAT_signal"/>
</dbReference>
<evidence type="ECO:0000259" key="2">
    <source>
        <dbReference type="Pfam" id="PF00149"/>
    </source>
</evidence>
<dbReference type="PANTHER" id="PTHR22953:SF153">
    <property type="entry name" value="PURPLE ACID PHOSPHATASE"/>
    <property type="match status" value="1"/>
</dbReference>
<dbReference type="EMBL" id="JACVDC010000005">
    <property type="protein sequence ID" value="MBC9794979.1"/>
    <property type="molecule type" value="Genomic_DNA"/>
</dbReference>
<comment type="caution">
    <text evidence="3">The sequence shown here is derived from an EMBL/GenBank/DDBJ whole genome shotgun (WGS) entry which is preliminary data.</text>
</comment>
<dbReference type="PANTHER" id="PTHR22953">
    <property type="entry name" value="ACID PHOSPHATASE RELATED"/>
    <property type="match status" value="1"/>
</dbReference>
<feature type="domain" description="Calcineurin-like phosphoesterase" evidence="2">
    <location>
        <begin position="165"/>
        <end position="366"/>
    </location>
</feature>
<sequence length="422" mass="47619">MMKKLNNQLPGRRNFLKNATVLSVAGLGMPAAPLLAVTAGKQPEGEKEFGFGAPPVLANIGPDEAEIIVAPHDLATGWVEYGRNEQLGLRTDAAQYGMFPTSERVLRFKLTGLKPGKEYFYRVHLQQIVYKTDYKHEQGEAVNSDILRFRTLDANADTAVFSCWNDTHEYQETLEQLTAMLEDQRPDWLMWNGDITNNIFREEQIVDQFLKPGGKASAASVPLMLSRGNHDVRGRSARHLQDYLTGPGDQYYYGFRQGPLACIVLDTGEDKPDDYKSYAGLLDFENFREEQAWWLAEVIEQPWFTSAPFRIAFMHIPLIWDAEVPERWPSIWGGHNGWICEDGYDKWHDLLVRGNVQLIISGHTHRHAYFPPNEKRPYGQLIGGGPKPGAATCITGHATSKELKVVMSALDGQVLKELRFNA</sequence>
<reference evidence="3 4" key="1">
    <citation type="submission" date="2020-09" db="EMBL/GenBank/DDBJ databases">
        <title>Sinomicrobium weinanense sp. nov., a halophilic bacteria isolated from saline-alkali soil.</title>
        <authorList>
            <person name="Wu P."/>
            <person name="Ren H."/>
            <person name="Mei Y."/>
            <person name="Liang Y."/>
            <person name="Chen Z."/>
        </authorList>
    </citation>
    <scope>NUCLEOTIDE SEQUENCE [LARGE SCALE GENOMIC DNA]</scope>
    <source>
        <strain evidence="3 4">FJxs</strain>
    </source>
</reference>
<accession>A0A926Q1N6</accession>
<dbReference type="GO" id="GO:0003993">
    <property type="term" value="F:acid phosphatase activity"/>
    <property type="evidence" value="ECO:0007669"/>
    <property type="project" value="InterPro"/>
</dbReference>
<dbReference type="AlphaFoldDB" id="A0A926Q1N6"/>
<dbReference type="RefSeq" id="WP_187964133.1">
    <property type="nucleotide sequence ID" value="NZ_JACVDC010000005.1"/>
</dbReference>
<dbReference type="Pfam" id="PF00149">
    <property type="entry name" value="Metallophos"/>
    <property type="match status" value="1"/>
</dbReference>
<evidence type="ECO:0000313" key="4">
    <source>
        <dbReference type="Proteomes" id="UP000653730"/>
    </source>
</evidence>
<dbReference type="SUPFAM" id="SSF56300">
    <property type="entry name" value="Metallo-dependent phosphatases"/>
    <property type="match status" value="1"/>
</dbReference>
<gene>
    <name evidence="3" type="ORF">IBL28_03290</name>
</gene>
<organism evidence="3 4">
    <name type="scientific">Sinomicrobium weinanense</name>
    <dbReference type="NCBI Taxonomy" id="2842200"/>
    <lineage>
        <taxon>Bacteria</taxon>
        <taxon>Pseudomonadati</taxon>
        <taxon>Bacteroidota</taxon>
        <taxon>Flavobacteriia</taxon>
        <taxon>Flavobacteriales</taxon>
        <taxon>Flavobacteriaceae</taxon>
        <taxon>Sinomicrobium</taxon>
    </lineage>
</organism>
<dbReference type="InterPro" id="IPR039331">
    <property type="entry name" value="PAPs-like"/>
</dbReference>
<dbReference type="InterPro" id="IPR004843">
    <property type="entry name" value="Calcineurin-like_PHP"/>
</dbReference>
<proteinExistence type="predicted"/>
<keyword evidence="4" id="KW-1185">Reference proteome</keyword>
<evidence type="ECO:0000313" key="3">
    <source>
        <dbReference type="EMBL" id="MBC9794979.1"/>
    </source>
</evidence>
<name>A0A926Q1N6_9FLAO</name>